<evidence type="ECO:0000313" key="2">
    <source>
        <dbReference type="EMBL" id="GAA2004617.1"/>
    </source>
</evidence>
<protein>
    <submittedName>
        <fullName evidence="2">CinA family protein</fullName>
    </submittedName>
</protein>
<organism evidence="2 3">
    <name type="scientific">Brevibacterium samyangense</name>
    <dbReference type="NCBI Taxonomy" id="366888"/>
    <lineage>
        <taxon>Bacteria</taxon>
        <taxon>Bacillati</taxon>
        <taxon>Actinomycetota</taxon>
        <taxon>Actinomycetes</taxon>
        <taxon>Micrococcales</taxon>
        <taxon>Brevibacteriaceae</taxon>
        <taxon>Brevibacterium</taxon>
    </lineage>
</organism>
<accession>A0ABN2TBY3</accession>
<reference evidence="2 3" key="1">
    <citation type="journal article" date="2019" name="Int. J. Syst. Evol. Microbiol.">
        <title>The Global Catalogue of Microorganisms (GCM) 10K type strain sequencing project: providing services to taxonomists for standard genome sequencing and annotation.</title>
        <authorList>
            <consortium name="The Broad Institute Genomics Platform"/>
            <consortium name="The Broad Institute Genome Sequencing Center for Infectious Disease"/>
            <person name="Wu L."/>
            <person name="Ma J."/>
        </authorList>
    </citation>
    <scope>NUCLEOTIDE SEQUENCE [LARGE SCALE GENOMIC DNA]</scope>
    <source>
        <strain evidence="2 3">JCM 14546</strain>
    </source>
</reference>
<dbReference type="RefSeq" id="WP_344308000.1">
    <property type="nucleotide sequence ID" value="NZ_BAAANO010000012.1"/>
</dbReference>
<dbReference type="NCBIfam" id="TIGR00199">
    <property type="entry name" value="PncC_domain"/>
    <property type="match status" value="1"/>
</dbReference>
<gene>
    <name evidence="2" type="ORF">GCM10009755_12580</name>
</gene>
<feature type="domain" description="CinA C-terminal" evidence="1">
    <location>
        <begin position="10"/>
        <end position="160"/>
    </location>
</feature>
<dbReference type="Gene3D" id="3.90.950.20">
    <property type="entry name" value="CinA-like"/>
    <property type="match status" value="1"/>
</dbReference>
<dbReference type="Proteomes" id="UP001500755">
    <property type="component" value="Unassembled WGS sequence"/>
</dbReference>
<evidence type="ECO:0000259" key="1">
    <source>
        <dbReference type="Pfam" id="PF02464"/>
    </source>
</evidence>
<keyword evidence="3" id="KW-1185">Reference proteome</keyword>
<dbReference type="SUPFAM" id="SSF142433">
    <property type="entry name" value="CinA-like"/>
    <property type="match status" value="1"/>
</dbReference>
<proteinExistence type="predicted"/>
<sequence length="175" mass="17721">MGTDEVERADLPTRVVHALRDRGLTVATCESLTAGLVAATLAEVPGASAVLRGGLVTYATELKSTLAGVDAALLARVGAVDPEVAQQMAAGAARVCGADLGIACTGVAGPDPQDGKPVGLVYLGLARGGTTHVREITLAGGREAIRRATAAQLLGMLEESLAAARPRISTRPGFR</sequence>
<comment type="caution">
    <text evidence="2">The sequence shown here is derived from an EMBL/GenBank/DDBJ whole genome shotgun (WGS) entry which is preliminary data.</text>
</comment>
<evidence type="ECO:0000313" key="3">
    <source>
        <dbReference type="Proteomes" id="UP001500755"/>
    </source>
</evidence>
<dbReference type="InterPro" id="IPR036653">
    <property type="entry name" value="CinA-like_C"/>
</dbReference>
<dbReference type="InterPro" id="IPR008136">
    <property type="entry name" value="CinA_C"/>
</dbReference>
<dbReference type="EMBL" id="BAAANO010000012">
    <property type="protein sequence ID" value="GAA2004617.1"/>
    <property type="molecule type" value="Genomic_DNA"/>
</dbReference>
<dbReference type="Pfam" id="PF02464">
    <property type="entry name" value="CinA"/>
    <property type="match status" value="1"/>
</dbReference>
<name>A0ABN2TBY3_9MICO</name>